<dbReference type="PANTHER" id="PTHR47805:SF1">
    <property type="entry name" value="SAGA-ASSOCIATED FACTOR 73"/>
    <property type="match status" value="1"/>
</dbReference>
<feature type="domain" description="SCA7" evidence="2">
    <location>
        <begin position="41"/>
        <end position="108"/>
    </location>
</feature>
<sequence>MAESRKEDEAGKTAQNQDQEDDDWEIIPPNPTTIAEPKKETEKYLEPIDVEIHCAVPLRQSRKPCRRSLLCKSHSFGAKRAVAGRSAPFDQLWKQMREQQSAPAASQQQET</sequence>
<proteinExistence type="predicted"/>
<evidence type="ECO:0000259" key="2">
    <source>
        <dbReference type="PROSITE" id="PS51505"/>
    </source>
</evidence>
<evidence type="ECO:0000313" key="4">
    <source>
        <dbReference type="Proteomes" id="UP001283341"/>
    </source>
</evidence>
<evidence type="ECO:0000256" key="1">
    <source>
        <dbReference type="SAM" id="MobiDB-lite"/>
    </source>
</evidence>
<dbReference type="AlphaFoldDB" id="A0AAE0HU18"/>
<evidence type="ECO:0000313" key="3">
    <source>
        <dbReference type="EMBL" id="KAK3312877.1"/>
    </source>
</evidence>
<dbReference type="Pfam" id="PF08313">
    <property type="entry name" value="SCA7"/>
    <property type="match status" value="1"/>
</dbReference>
<dbReference type="EMBL" id="JAUEDM010000008">
    <property type="protein sequence ID" value="KAK3312877.1"/>
    <property type="molecule type" value="Genomic_DNA"/>
</dbReference>
<dbReference type="Gene3D" id="6.10.140.1270">
    <property type="match status" value="1"/>
</dbReference>
<dbReference type="InterPro" id="IPR013243">
    <property type="entry name" value="SCA7_dom"/>
</dbReference>
<dbReference type="Proteomes" id="UP001283341">
    <property type="component" value="Unassembled WGS sequence"/>
</dbReference>
<dbReference type="GO" id="GO:0000124">
    <property type="term" value="C:SAGA complex"/>
    <property type="evidence" value="ECO:0007669"/>
    <property type="project" value="InterPro"/>
</dbReference>
<comment type="caution">
    <text evidence="3">The sequence shown here is derived from an EMBL/GenBank/DDBJ whole genome shotgun (WGS) entry which is preliminary data.</text>
</comment>
<feature type="region of interest" description="Disordered" evidence="1">
    <location>
        <begin position="1"/>
        <end position="40"/>
    </location>
</feature>
<dbReference type="PANTHER" id="PTHR47805">
    <property type="entry name" value="SAGA-ASSOCIATED FACTOR 73"/>
    <property type="match status" value="1"/>
</dbReference>
<dbReference type="InterPro" id="IPR037804">
    <property type="entry name" value="SGF73"/>
</dbReference>
<reference evidence="3" key="2">
    <citation type="submission" date="2023-06" db="EMBL/GenBank/DDBJ databases">
        <authorList>
            <consortium name="Lawrence Berkeley National Laboratory"/>
            <person name="Haridas S."/>
            <person name="Hensen N."/>
            <person name="Bonometti L."/>
            <person name="Westerberg I."/>
            <person name="Brannstrom I.O."/>
            <person name="Guillou S."/>
            <person name="Cros-Aarteil S."/>
            <person name="Calhoun S."/>
            <person name="Kuo A."/>
            <person name="Mondo S."/>
            <person name="Pangilinan J."/>
            <person name="Riley R."/>
            <person name="Labutti K."/>
            <person name="Andreopoulos B."/>
            <person name="Lipzen A."/>
            <person name="Chen C."/>
            <person name="Yanf M."/>
            <person name="Daum C."/>
            <person name="Ng V."/>
            <person name="Clum A."/>
            <person name="Steindorff A."/>
            <person name="Ohm R."/>
            <person name="Martin F."/>
            <person name="Silar P."/>
            <person name="Natvig D."/>
            <person name="Lalanne C."/>
            <person name="Gautier V."/>
            <person name="Ament-Velasquez S.L."/>
            <person name="Kruys A."/>
            <person name="Hutchinson M.I."/>
            <person name="Powell A.J."/>
            <person name="Barry K."/>
            <person name="Miller A.N."/>
            <person name="Grigoriev I.V."/>
            <person name="Debuchy R."/>
            <person name="Gladieux P."/>
            <person name="Thoren M.H."/>
            <person name="Johannesson H."/>
        </authorList>
    </citation>
    <scope>NUCLEOTIDE SEQUENCE</scope>
    <source>
        <strain evidence="3">CBS 118394</strain>
    </source>
</reference>
<reference evidence="3" key="1">
    <citation type="journal article" date="2023" name="Mol. Phylogenet. Evol.">
        <title>Genome-scale phylogeny and comparative genomics of the fungal order Sordariales.</title>
        <authorList>
            <person name="Hensen N."/>
            <person name="Bonometti L."/>
            <person name="Westerberg I."/>
            <person name="Brannstrom I.O."/>
            <person name="Guillou S."/>
            <person name="Cros-Aarteil S."/>
            <person name="Calhoun S."/>
            <person name="Haridas S."/>
            <person name="Kuo A."/>
            <person name="Mondo S."/>
            <person name="Pangilinan J."/>
            <person name="Riley R."/>
            <person name="LaButti K."/>
            <person name="Andreopoulos B."/>
            <person name="Lipzen A."/>
            <person name="Chen C."/>
            <person name="Yan M."/>
            <person name="Daum C."/>
            <person name="Ng V."/>
            <person name="Clum A."/>
            <person name="Steindorff A."/>
            <person name="Ohm R.A."/>
            <person name="Martin F."/>
            <person name="Silar P."/>
            <person name="Natvig D.O."/>
            <person name="Lalanne C."/>
            <person name="Gautier V."/>
            <person name="Ament-Velasquez S.L."/>
            <person name="Kruys A."/>
            <person name="Hutchinson M.I."/>
            <person name="Powell A.J."/>
            <person name="Barry K."/>
            <person name="Miller A.N."/>
            <person name="Grigoriev I.V."/>
            <person name="Debuchy R."/>
            <person name="Gladieux P."/>
            <person name="Hiltunen Thoren M."/>
            <person name="Johannesson H."/>
        </authorList>
    </citation>
    <scope>NUCLEOTIDE SEQUENCE</scope>
    <source>
        <strain evidence="3">CBS 118394</strain>
    </source>
</reference>
<organism evidence="3 4">
    <name type="scientific">Apodospora peruviana</name>
    <dbReference type="NCBI Taxonomy" id="516989"/>
    <lineage>
        <taxon>Eukaryota</taxon>
        <taxon>Fungi</taxon>
        <taxon>Dikarya</taxon>
        <taxon>Ascomycota</taxon>
        <taxon>Pezizomycotina</taxon>
        <taxon>Sordariomycetes</taxon>
        <taxon>Sordariomycetidae</taxon>
        <taxon>Sordariales</taxon>
        <taxon>Lasiosphaeriaceae</taxon>
        <taxon>Apodospora</taxon>
    </lineage>
</organism>
<feature type="compositionally biased region" description="Basic and acidic residues" evidence="1">
    <location>
        <begin position="1"/>
        <end position="11"/>
    </location>
</feature>
<dbReference type="PROSITE" id="PS51505">
    <property type="entry name" value="SCA7"/>
    <property type="match status" value="1"/>
</dbReference>
<accession>A0AAE0HU18</accession>
<keyword evidence="4" id="KW-1185">Reference proteome</keyword>
<name>A0AAE0HU18_9PEZI</name>
<protein>
    <submittedName>
        <fullName evidence="3">SCA7, zinc-binding domain-containing protein</fullName>
    </submittedName>
</protein>
<gene>
    <name evidence="3" type="ORF">B0H66DRAFT_569105</name>
</gene>